<dbReference type="InterPro" id="IPR015399">
    <property type="entry name" value="DUF1977_DnaJ-like"/>
</dbReference>
<dbReference type="PROSITE" id="PS50076">
    <property type="entry name" value="DNAJ_2"/>
    <property type="match status" value="1"/>
</dbReference>
<dbReference type="GO" id="GO:0071218">
    <property type="term" value="P:cellular response to misfolded protein"/>
    <property type="evidence" value="ECO:0007669"/>
    <property type="project" value="TreeGrafter"/>
</dbReference>
<evidence type="ECO:0000256" key="1">
    <source>
        <dbReference type="ARBA" id="ARBA00004167"/>
    </source>
</evidence>
<protein>
    <submittedName>
        <fullName evidence="8">DnaJ domain-containing protein</fullName>
    </submittedName>
</protein>
<dbReference type="PANTHER" id="PTHR43908">
    <property type="entry name" value="AT29763P-RELATED"/>
    <property type="match status" value="1"/>
</dbReference>
<feature type="region of interest" description="Disordered" evidence="5">
    <location>
        <begin position="57"/>
        <end position="98"/>
    </location>
</feature>
<comment type="caution">
    <text evidence="8">The sequence shown here is derived from an EMBL/GenBank/DDBJ whole genome shotgun (WGS) entry which is preliminary data.</text>
</comment>
<feature type="domain" description="J" evidence="7">
    <location>
        <begin position="109"/>
        <end position="173"/>
    </location>
</feature>
<sequence length="391" mass="43736">MEVNKDEALRCLLIAKNHLASGNKAGALKFTNKSIGLYPTDQAKAFLAQVQTATSSSSSSTAKSTGANVHPSRQSSTSSTTTSTASSTEKKHTPEQAKAVKTILSCGTDYYKVLSLTKSCTEVEIKKSYRKLALQFHPDKNGAPGADEAFKLISKAFTVLSDPQKRAVHDAGGGDPEMRSSSASSTRQYRQYGGGGGMTEEMTAEDLFDLFFGGGGMRQQQYRRQQFRHPFFTATRQQQARQHQHQHQSPLAGWVQALPILVLLLYAVVSALFSQESTPLYQFQPSTDYSQARKTLDLKIPYYVNPSAFTPVANENYKLRRVERQVENEYINGLNIHCQNERRQRSFRMTQARGSVFGFGYDKAKYEQARKMPMKSCDEMKKLGYNPDYIY</sequence>
<gene>
    <name evidence="8" type="ORF">BCR42DRAFT_385317</name>
</gene>
<dbReference type="FunFam" id="1.10.287.110:FF:000070">
    <property type="entry name" value="Endoplasmic reticulum protein, putative"/>
    <property type="match status" value="1"/>
</dbReference>
<dbReference type="InterPro" id="IPR001623">
    <property type="entry name" value="DnaJ_domain"/>
</dbReference>
<dbReference type="PRINTS" id="PR00625">
    <property type="entry name" value="JDOMAIN"/>
</dbReference>
<comment type="subcellular location">
    <subcellularLocation>
        <location evidence="1">Membrane</location>
        <topology evidence="1">Single-pass membrane protein</topology>
    </subcellularLocation>
</comment>
<keyword evidence="3 6" id="KW-1133">Transmembrane helix</keyword>
<dbReference type="GO" id="GO:0005789">
    <property type="term" value="C:endoplasmic reticulum membrane"/>
    <property type="evidence" value="ECO:0007669"/>
    <property type="project" value="TreeGrafter"/>
</dbReference>
<evidence type="ECO:0000256" key="2">
    <source>
        <dbReference type="ARBA" id="ARBA00022692"/>
    </source>
</evidence>
<dbReference type="InterPro" id="IPR036869">
    <property type="entry name" value="J_dom_sf"/>
</dbReference>
<dbReference type="EMBL" id="MCGE01000056">
    <property type="protein sequence ID" value="ORZ01890.1"/>
    <property type="molecule type" value="Genomic_DNA"/>
</dbReference>
<reference evidence="8 9" key="1">
    <citation type="submission" date="2016-07" db="EMBL/GenBank/DDBJ databases">
        <title>Pervasive Adenine N6-methylation of Active Genes in Fungi.</title>
        <authorList>
            <consortium name="DOE Joint Genome Institute"/>
            <person name="Mondo S.J."/>
            <person name="Dannebaum R.O."/>
            <person name="Kuo R.C."/>
            <person name="Labutti K."/>
            <person name="Haridas S."/>
            <person name="Kuo A."/>
            <person name="Salamov A."/>
            <person name="Ahrendt S.R."/>
            <person name="Lipzen A."/>
            <person name="Sullivan W."/>
            <person name="Andreopoulos W.B."/>
            <person name="Clum A."/>
            <person name="Lindquist E."/>
            <person name="Daum C."/>
            <person name="Ramamoorthy G.K."/>
            <person name="Gryganskyi A."/>
            <person name="Culley D."/>
            <person name="Magnuson J.K."/>
            <person name="James T.Y."/>
            <person name="O'Malley M.A."/>
            <person name="Stajich J.E."/>
            <person name="Spatafora J.W."/>
            <person name="Visel A."/>
            <person name="Grigoriev I.V."/>
        </authorList>
    </citation>
    <scope>NUCLEOTIDE SEQUENCE [LARGE SCALE GENOMIC DNA]</scope>
    <source>
        <strain evidence="8 9">NRRL 1336</strain>
    </source>
</reference>
<dbReference type="Proteomes" id="UP000193560">
    <property type="component" value="Unassembled WGS sequence"/>
</dbReference>
<dbReference type="InterPro" id="IPR051100">
    <property type="entry name" value="DnaJ_subfamily_B/C"/>
</dbReference>
<evidence type="ECO:0000313" key="9">
    <source>
        <dbReference type="Proteomes" id="UP000193560"/>
    </source>
</evidence>
<evidence type="ECO:0000256" key="3">
    <source>
        <dbReference type="ARBA" id="ARBA00022989"/>
    </source>
</evidence>
<dbReference type="CDD" id="cd06257">
    <property type="entry name" value="DnaJ"/>
    <property type="match status" value="1"/>
</dbReference>
<feature type="compositionally biased region" description="Low complexity" evidence="5">
    <location>
        <begin position="75"/>
        <end position="87"/>
    </location>
</feature>
<accession>A0A1X2HR52</accession>
<dbReference type="PANTHER" id="PTHR43908:SF3">
    <property type="entry name" value="AT29763P-RELATED"/>
    <property type="match status" value="1"/>
</dbReference>
<feature type="region of interest" description="Disordered" evidence="5">
    <location>
        <begin position="164"/>
        <end position="196"/>
    </location>
</feature>
<keyword evidence="2 6" id="KW-0812">Transmembrane</keyword>
<evidence type="ECO:0000256" key="4">
    <source>
        <dbReference type="ARBA" id="ARBA00023136"/>
    </source>
</evidence>
<evidence type="ECO:0000256" key="6">
    <source>
        <dbReference type="SAM" id="Phobius"/>
    </source>
</evidence>
<keyword evidence="9" id="KW-1185">Reference proteome</keyword>
<evidence type="ECO:0000313" key="8">
    <source>
        <dbReference type="EMBL" id="ORZ01890.1"/>
    </source>
</evidence>
<name>A0A1X2HR52_9FUNG</name>
<dbReference type="SUPFAM" id="SSF46565">
    <property type="entry name" value="Chaperone J-domain"/>
    <property type="match status" value="1"/>
</dbReference>
<organism evidence="8 9">
    <name type="scientific">Absidia repens</name>
    <dbReference type="NCBI Taxonomy" id="90262"/>
    <lineage>
        <taxon>Eukaryota</taxon>
        <taxon>Fungi</taxon>
        <taxon>Fungi incertae sedis</taxon>
        <taxon>Mucoromycota</taxon>
        <taxon>Mucoromycotina</taxon>
        <taxon>Mucoromycetes</taxon>
        <taxon>Mucorales</taxon>
        <taxon>Cunninghamellaceae</taxon>
        <taxon>Absidia</taxon>
    </lineage>
</organism>
<feature type="transmembrane region" description="Helical" evidence="6">
    <location>
        <begin position="251"/>
        <end position="273"/>
    </location>
</feature>
<dbReference type="SMART" id="SM00271">
    <property type="entry name" value="DnaJ"/>
    <property type="match status" value="1"/>
</dbReference>
<dbReference type="Pfam" id="PF09320">
    <property type="entry name" value="DUF1977"/>
    <property type="match status" value="1"/>
</dbReference>
<dbReference type="STRING" id="90262.A0A1X2HR52"/>
<dbReference type="Pfam" id="PF00226">
    <property type="entry name" value="DnaJ"/>
    <property type="match status" value="1"/>
</dbReference>
<evidence type="ECO:0000259" key="7">
    <source>
        <dbReference type="PROSITE" id="PS50076"/>
    </source>
</evidence>
<dbReference type="AlphaFoldDB" id="A0A1X2HR52"/>
<evidence type="ECO:0000256" key="5">
    <source>
        <dbReference type="SAM" id="MobiDB-lite"/>
    </source>
</evidence>
<proteinExistence type="predicted"/>
<dbReference type="Gene3D" id="1.10.287.110">
    <property type="entry name" value="DnaJ domain"/>
    <property type="match status" value="1"/>
</dbReference>
<dbReference type="OrthoDB" id="1507364at2759"/>
<keyword evidence="4 6" id="KW-0472">Membrane</keyword>
<dbReference type="GO" id="GO:0030544">
    <property type="term" value="F:Hsp70 protein binding"/>
    <property type="evidence" value="ECO:0007669"/>
    <property type="project" value="TreeGrafter"/>
</dbReference>